<dbReference type="RefSeq" id="WP_158495584.1">
    <property type="nucleotide sequence ID" value="NZ_JACHNA010000001.1"/>
</dbReference>
<evidence type="ECO:0000256" key="10">
    <source>
        <dbReference type="HAMAP-Rule" id="MF_00185"/>
    </source>
</evidence>
<name>A0A7W7GMI5_9MICC</name>
<comment type="similarity">
    <text evidence="3 10 13">Belongs to the IPP transferase family.</text>
</comment>
<dbReference type="PANTHER" id="PTHR11088:SF60">
    <property type="entry name" value="TRNA DIMETHYLALLYLTRANSFERASE"/>
    <property type="match status" value="1"/>
</dbReference>
<dbReference type="GO" id="GO:0005524">
    <property type="term" value="F:ATP binding"/>
    <property type="evidence" value="ECO:0007669"/>
    <property type="project" value="UniProtKB-UniRule"/>
</dbReference>
<evidence type="ECO:0000313" key="14">
    <source>
        <dbReference type="EMBL" id="MBB4734858.1"/>
    </source>
</evidence>
<dbReference type="InterPro" id="IPR027417">
    <property type="entry name" value="P-loop_NTPase"/>
</dbReference>
<keyword evidence="7 10" id="KW-0067">ATP-binding</keyword>
<evidence type="ECO:0000256" key="6">
    <source>
        <dbReference type="ARBA" id="ARBA00022741"/>
    </source>
</evidence>
<evidence type="ECO:0000256" key="11">
    <source>
        <dbReference type="RuleBase" id="RU003783"/>
    </source>
</evidence>
<keyword evidence="4 10" id="KW-0808">Transferase</keyword>
<feature type="site" description="Interaction with substrate tRNA" evidence="10">
    <location>
        <position position="115"/>
    </location>
</feature>
<dbReference type="InterPro" id="IPR039657">
    <property type="entry name" value="Dimethylallyltransferase"/>
</dbReference>
<evidence type="ECO:0000256" key="5">
    <source>
        <dbReference type="ARBA" id="ARBA00022694"/>
    </source>
</evidence>
<evidence type="ECO:0000256" key="2">
    <source>
        <dbReference type="ARBA" id="ARBA00003213"/>
    </source>
</evidence>
<comment type="catalytic activity">
    <reaction evidence="9 10 11">
        <text>adenosine(37) in tRNA + dimethylallyl diphosphate = N(6)-dimethylallyladenosine(37) in tRNA + diphosphate</text>
        <dbReference type="Rhea" id="RHEA:26482"/>
        <dbReference type="Rhea" id="RHEA-COMP:10162"/>
        <dbReference type="Rhea" id="RHEA-COMP:10375"/>
        <dbReference type="ChEBI" id="CHEBI:33019"/>
        <dbReference type="ChEBI" id="CHEBI:57623"/>
        <dbReference type="ChEBI" id="CHEBI:74411"/>
        <dbReference type="ChEBI" id="CHEBI:74415"/>
        <dbReference type="EC" id="2.5.1.75"/>
    </reaction>
</comment>
<reference evidence="14 15" key="1">
    <citation type="submission" date="2020-08" db="EMBL/GenBank/DDBJ databases">
        <title>Sequencing the genomes of 1000 actinobacteria strains.</title>
        <authorList>
            <person name="Klenk H.-P."/>
        </authorList>
    </citation>
    <scope>NUCLEOTIDE SEQUENCE [LARGE SCALE GENOMIC DNA]</scope>
    <source>
        <strain evidence="14 15">DSM 23974</strain>
    </source>
</reference>
<keyword evidence="6 10" id="KW-0547">Nucleotide-binding</keyword>
<dbReference type="Pfam" id="PF01715">
    <property type="entry name" value="IPPT"/>
    <property type="match status" value="1"/>
</dbReference>
<evidence type="ECO:0000256" key="13">
    <source>
        <dbReference type="RuleBase" id="RU003785"/>
    </source>
</evidence>
<feature type="site" description="Interaction with substrate tRNA" evidence="10">
    <location>
        <position position="136"/>
    </location>
</feature>
<keyword evidence="8 10" id="KW-0460">Magnesium</keyword>
<evidence type="ECO:0000256" key="12">
    <source>
        <dbReference type="RuleBase" id="RU003784"/>
    </source>
</evidence>
<keyword evidence="5 10" id="KW-0819">tRNA processing</keyword>
<evidence type="ECO:0000256" key="4">
    <source>
        <dbReference type="ARBA" id="ARBA00022679"/>
    </source>
</evidence>
<dbReference type="HAMAP" id="MF_00185">
    <property type="entry name" value="IPP_trans"/>
    <property type="match status" value="1"/>
</dbReference>
<evidence type="ECO:0000256" key="1">
    <source>
        <dbReference type="ARBA" id="ARBA00001946"/>
    </source>
</evidence>
<sequence length="320" mass="34475">MAGTSAPSQPAPRRTGLPVVAVVGATATGKSALAVGLAQRLNGEVVNADALQFYRGMDVGTAKVTEDERGGVPHHLLDVLDVTEDVSVAQFQHWARMAFADVRSRGRTPILAGGSGLYVRAALDELEFPPTDPAVRAEIESELAEQGRDALVARLAAVDPEAAGNVADERRLVRALEVHRLTGRPFSSFMPVRRVHPAAAPVVQIGLTIDRAVLHARIEARVHAMVEAGLLEEVRRLDAAGLRRGRTASAGIGYAPMLGVIDGQLSLDDAVQQTIVATRRFARRQQTWFRADPRVHWIDALADDVLERAVEIVATANRDR</sequence>
<dbReference type="InterPro" id="IPR018022">
    <property type="entry name" value="IPT"/>
</dbReference>
<dbReference type="AlphaFoldDB" id="A0A7W7GMI5"/>
<dbReference type="NCBIfam" id="TIGR00174">
    <property type="entry name" value="miaA"/>
    <property type="match status" value="1"/>
</dbReference>
<feature type="binding site" evidence="10">
    <location>
        <begin position="24"/>
        <end position="31"/>
    </location>
    <ligand>
        <name>ATP</name>
        <dbReference type="ChEBI" id="CHEBI:30616"/>
    </ligand>
</feature>
<dbReference type="GO" id="GO:0006400">
    <property type="term" value="P:tRNA modification"/>
    <property type="evidence" value="ECO:0007669"/>
    <property type="project" value="TreeGrafter"/>
</dbReference>
<protein>
    <recommendedName>
        <fullName evidence="10">tRNA dimethylallyltransferase</fullName>
        <ecNumber evidence="10">2.5.1.75</ecNumber>
    </recommendedName>
    <alternativeName>
        <fullName evidence="10">Dimethylallyl diphosphate:tRNA dimethylallyltransferase</fullName>
        <shortName evidence="10">DMAPP:tRNA dimethylallyltransferase</shortName>
        <shortName evidence="10">DMATase</shortName>
    </alternativeName>
    <alternativeName>
        <fullName evidence="10">Isopentenyl-diphosphate:tRNA isopentenyltransferase</fullName>
        <shortName evidence="10">IPP transferase</shortName>
        <shortName evidence="10">IPPT</shortName>
        <shortName evidence="10">IPTase</shortName>
    </alternativeName>
</protein>
<dbReference type="Gene3D" id="1.10.20.140">
    <property type="match status" value="1"/>
</dbReference>
<organism evidence="14 15">
    <name type="scientific">Micrococcus cohnii</name>
    <dbReference type="NCBI Taxonomy" id="993416"/>
    <lineage>
        <taxon>Bacteria</taxon>
        <taxon>Bacillati</taxon>
        <taxon>Actinomycetota</taxon>
        <taxon>Actinomycetes</taxon>
        <taxon>Micrococcales</taxon>
        <taxon>Micrococcaceae</taxon>
        <taxon>Micrococcus</taxon>
    </lineage>
</organism>
<accession>A0A7W7GMI5</accession>
<evidence type="ECO:0000313" key="15">
    <source>
        <dbReference type="Proteomes" id="UP000540191"/>
    </source>
</evidence>
<comment type="subunit">
    <text evidence="10">Monomer.</text>
</comment>
<evidence type="ECO:0000256" key="8">
    <source>
        <dbReference type="ARBA" id="ARBA00022842"/>
    </source>
</evidence>
<dbReference type="GO" id="GO:0052381">
    <property type="term" value="F:tRNA dimethylallyltransferase activity"/>
    <property type="evidence" value="ECO:0007669"/>
    <property type="project" value="UniProtKB-UniRule"/>
</dbReference>
<dbReference type="PANTHER" id="PTHR11088">
    <property type="entry name" value="TRNA DIMETHYLALLYLTRANSFERASE"/>
    <property type="match status" value="1"/>
</dbReference>
<dbReference type="Proteomes" id="UP000540191">
    <property type="component" value="Unassembled WGS sequence"/>
</dbReference>
<dbReference type="EMBL" id="JACHNA010000001">
    <property type="protein sequence ID" value="MBB4734858.1"/>
    <property type="molecule type" value="Genomic_DNA"/>
</dbReference>
<dbReference type="EC" id="2.5.1.75" evidence="10"/>
<gene>
    <name evidence="10" type="primary">miaA</name>
    <name evidence="14" type="ORF">HDA30_000366</name>
</gene>
<comment type="cofactor">
    <cofactor evidence="1 10">
        <name>Mg(2+)</name>
        <dbReference type="ChEBI" id="CHEBI:18420"/>
    </cofactor>
</comment>
<dbReference type="Gene3D" id="3.40.50.300">
    <property type="entry name" value="P-loop containing nucleotide triphosphate hydrolases"/>
    <property type="match status" value="1"/>
</dbReference>
<keyword evidence="15" id="KW-1185">Reference proteome</keyword>
<evidence type="ECO:0000256" key="9">
    <source>
        <dbReference type="ARBA" id="ARBA00049563"/>
    </source>
</evidence>
<comment type="function">
    <text evidence="2 10 12">Catalyzes the transfer of a dimethylallyl group onto the adenine at position 37 in tRNAs that read codons beginning with uridine, leading to the formation of N6-(dimethylallyl)adenosine (i(6)A).</text>
</comment>
<comment type="caution">
    <text evidence="10">Lacks conserved residue(s) required for the propagation of feature annotation.</text>
</comment>
<evidence type="ECO:0000256" key="3">
    <source>
        <dbReference type="ARBA" id="ARBA00005842"/>
    </source>
</evidence>
<proteinExistence type="inferred from homology"/>
<dbReference type="SUPFAM" id="SSF52540">
    <property type="entry name" value="P-loop containing nucleoside triphosphate hydrolases"/>
    <property type="match status" value="2"/>
</dbReference>
<feature type="binding site" evidence="10">
    <location>
        <begin position="26"/>
        <end position="31"/>
    </location>
    <ligand>
        <name>substrate</name>
    </ligand>
</feature>
<evidence type="ECO:0000256" key="7">
    <source>
        <dbReference type="ARBA" id="ARBA00022840"/>
    </source>
</evidence>
<comment type="caution">
    <text evidence="14">The sequence shown here is derived from an EMBL/GenBank/DDBJ whole genome shotgun (WGS) entry which is preliminary data.</text>
</comment>